<evidence type="ECO:0000313" key="7">
    <source>
        <dbReference type="EMBL" id="RGU59050.1"/>
    </source>
</evidence>
<protein>
    <submittedName>
        <fullName evidence="7">DNA mismatch repair protein MutS</fullName>
    </submittedName>
</protein>
<keyword evidence="1" id="KW-0547">Nucleotide-binding</keyword>
<feature type="transmembrane region" description="Helical" evidence="4">
    <location>
        <begin position="210"/>
        <end position="228"/>
    </location>
</feature>
<dbReference type="Gene3D" id="1.10.1420.10">
    <property type="match status" value="1"/>
</dbReference>
<dbReference type="PANTHER" id="PTHR11361">
    <property type="entry name" value="DNA MISMATCH REPAIR PROTEIN MUTS FAMILY MEMBER"/>
    <property type="match status" value="1"/>
</dbReference>
<dbReference type="GO" id="GO:0005829">
    <property type="term" value="C:cytosol"/>
    <property type="evidence" value="ECO:0007669"/>
    <property type="project" value="TreeGrafter"/>
</dbReference>
<dbReference type="EMBL" id="JAQMRD010000031">
    <property type="protein sequence ID" value="MDB9224789.1"/>
    <property type="molecule type" value="Genomic_DNA"/>
</dbReference>
<dbReference type="InterPro" id="IPR036187">
    <property type="entry name" value="DNA_mismatch_repair_MutS_sf"/>
</dbReference>
<evidence type="ECO:0000256" key="1">
    <source>
        <dbReference type="ARBA" id="ARBA00022741"/>
    </source>
</evidence>
<dbReference type="InterPro" id="IPR045076">
    <property type="entry name" value="MutS"/>
</dbReference>
<dbReference type="RefSeq" id="WP_087394772.1">
    <property type="nucleotide sequence ID" value="NZ_CABJFF010000023.1"/>
</dbReference>
<feature type="domain" description="DNA mismatch repair proteins mutS family" evidence="5">
    <location>
        <begin position="419"/>
        <end position="590"/>
    </location>
</feature>
<feature type="transmembrane region" description="Helical" evidence="4">
    <location>
        <begin position="27"/>
        <end position="47"/>
    </location>
</feature>
<evidence type="ECO:0000256" key="2">
    <source>
        <dbReference type="ARBA" id="ARBA00022840"/>
    </source>
</evidence>
<dbReference type="SUPFAM" id="SSF48334">
    <property type="entry name" value="DNA repair protein MutS, domain III"/>
    <property type="match status" value="1"/>
</dbReference>
<dbReference type="GO" id="GO:0030983">
    <property type="term" value="F:mismatched DNA binding"/>
    <property type="evidence" value="ECO:0007669"/>
    <property type="project" value="InterPro"/>
</dbReference>
<keyword evidence="4" id="KW-1133">Transmembrane helix</keyword>
<dbReference type="Pfam" id="PF00488">
    <property type="entry name" value="MutS_V"/>
    <property type="match status" value="1"/>
</dbReference>
<dbReference type="GO" id="GO:0005524">
    <property type="term" value="F:ATP binding"/>
    <property type="evidence" value="ECO:0007669"/>
    <property type="project" value="UniProtKB-KW"/>
</dbReference>
<reference evidence="6" key="2">
    <citation type="submission" date="2023-01" db="EMBL/GenBank/DDBJ databases">
        <title>Human gut microbiome strain richness.</title>
        <authorList>
            <person name="Chen-Liaw A."/>
        </authorList>
    </citation>
    <scope>NUCLEOTIDE SEQUENCE</scope>
    <source>
        <strain evidence="6">RTP21484st1_B7_RTP21484_190118</strain>
    </source>
</reference>
<dbReference type="GO" id="GO:0006298">
    <property type="term" value="P:mismatch repair"/>
    <property type="evidence" value="ECO:0007669"/>
    <property type="project" value="InterPro"/>
</dbReference>
<keyword evidence="4" id="KW-0812">Transmembrane</keyword>
<dbReference type="AlphaFoldDB" id="A0A412TZ54"/>
<dbReference type="Proteomes" id="UP001212263">
    <property type="component" value="Unassembled WGS sequence"/>
</dbReference>
<gene>
    <name evidence="7" type="ORF">DWW57_01275</name>
    <name evidence="6" type="ORF">PN645_17570</name>
</gene>
<keyword evidence="3" id="KW-0238">DNA-binding</keyword>
<name>A0A412TZ54_9BACT</name>
<keyword evidence="4" id="KW-0472">Membrane</keyword>
<dbReference type="GO" id="GO:0140664">
    <property type="term" value="F:ATP-dependent DNA damage sensor activity"/>
    <property type="evidence" value="ECO:0007669"/>
    <property type="project" value="InterPro"/>
</dbReference>
<evidence type="ECO:0000259" key="5">
    <source>
        <dbReference type="SMART" id="SM00534"/>
    </source>
</evidence>
<comment type="caution">
    <text evidence="7">The sequence shown here is derived from an EMBL/GenBank/DDBJ whole genome shotgun (WGS) entry which is preliminary data.</text>
</comment>
<feature type="transmembrane region" description="Helical" evidence="4">
    <location>
        <begin position="53"/>
        <end position="71"/>
    </location>
</feature>
<sequence length="595" mass="67794">MKPDEYYQKQIDHYTARLKQIKKRRNLITLAKLLTFGYMIFLIYLLINHSTQPLLLLGIGAILVFIFLTLWDSQIIYRQHLIEELLRINTLESDYLAGNFSALDQGERFNDPAHPYAHDLDLFGEDSLFQHLNRTVTFSGTQKLVSWLLSLSKDPEVIHSRQQAAEELCAEPEWCQHFRAAGALHPTQALDAVILKSGPTESPFFSKHSTVRLILWIANTIVIVSWAVTSFTPLPFSISLVLSLLQLSALALYIKKINAYHQRLNLFLKTISNYLPLVRLIHDQSFRSPYLQKIRHSLFTPESNSLQALTQLHRIQNSLDQRGNIVIAFILNGLYLKDFHTLLRLDHWRKKYGPDIETWTDVLSEADALISMANYRFNHPAYCLPVICQDRLLDTEEIGHPLLKSERNVTNDFSICSLHQIAIVTGANMAGKSTFLRTIGVNLILAQSGNVVCSRYFAFQPMTLFTSMRTTDSLSKDTSYFHAELLRLQQLVNIAQQEDKVFIILDEMLKGTNSVDKLNGSLAFLKRILSYPISGLVATHDLALGELADDFPEHFFNVCFEIVHSGSQITYDYKLHPGISSNMNASILLKQMGLI</sequence>
<organism evidence="7 8">
    <name type="scientific">Odoribacter splanchnicus</name>
    <dbReference type="NCBI Taxonomy" id="28118"/>
    <lineage>
        <taxon>Bacteria</taxon>
        <taxon>Pseudomonadati</taxon>
        <taxon>Bacteroidota</taxon>
        <taxon>Bacteroidia</taxon>
        <taxon>Bacteroidales</taxon>
        <taxon>Odoribacteraceae</taxon>
        <taxon>Odoribacter</taxon>
    </lineage>
</organism>
<reference evidence="7 8" key="1">
    <citation type="submission" date="2018-08" db="EMBL/GenBank/DDBJ databases">
        <title>A genome reference for cultivated species of the human gut microbiota.</title>
        <authorList>
            <person name="Zou Y."/>
            <person name="Xue W."/>
            <person name="Luo G."/>
        </authorList>
    </citation>
    <scope>NUCLEOTIDE SEQUENCE [LARGE SCALE GENOMIC DNA]</scope>
    <source>
        <strain evidence="7 8">AF16-14</strain>
    </source>
</reference>
<evidence type="ECO:0000313" key="8">
    <source>
        <dbReference type="Proteomes" id="UP000284243"/>
    </source>
</evidence>
<dbReference type="InterPro" id="IPR000432">
    <property type="entry name" value="DNA_mismatch_repair_MutS_C"/>
</dbReference>
<dbReference type="SUPFAM" id="SSF52540">
    <property type="entry name" value="P-loop containing nucleoside triphosphate hydrolases"/>
    <property type="match status" value="1"/>
</dbReference>
<keyword evidence="2" id="KW-0067">ATP-binding</keyword>
<proteinExistence type="predicted"/>
<dbReference type="Gene3D" id="3.40.50.300">
    <property type="entry name" value="P-loop containing nucleotide triphosphate hydrolases"/>
    <property type="match status" value="1"/>
</dbReference>
<evidence type="ECO:0000256" key="3">
    <source>
        <dbReference type="ARBA" id="ARBA00023125"/>
    </source>
</evidence>
<accession>A0A412TZ54</accession>
<dbReference type="EMBL" id="QRYC01000001">
    <property type="protein sequence ID" value="RGU59050.1"/>
    <property type="molecule type" value="Genomic_DNA"/>
</dbReference>
<dbReference type="Proteomes" id="UP000284243">
    <property type="component" value="Unassembled WGS sequence"/>
</dbReference>
<dbReference type="SMART" id="SM00534">
    <property type="entry name" value="MUTSac"/>
    <property type="match status" value="1"/>
</dbReference>
<evidence type="ECO:0000256" key="4">
    <source>
        <dbReference type="SAM" id="Phobius"/>
    </source>
</evidence>
<dbReference type="InterPro" id="IPR027417">
    <property type="entry name" value="P-loop_NTPase"/>
</dbReference>
<evidence type="ECO:0000313" key="6">
    <source>
        <dbReference type="EMBL" id="MDB9224789.1"/>
    </source>
</evidence>
<dbReference type="PANTHER" id="PTHR11361:SF99">
    <property type="entry name" value="DNA MISMATCH REPAIR PROTEIN"/>
    <property type="match status" value="1"/>
</dbReference>